<dbReference type="eggNOG" id="ENOG502QVGN">
    <property type="taxonomic scope" value="Eukaryota"/>
</dbReference>
<dbReference type="InterPro" id="IPR036318">
    <property type="entry name" value="FAD-bd_PCMH-like_sf"/>
</dbReference>
<sequence>MGAAASTPTALQTCLNNACSGCTGCVGYPSDLLYQTKWVKPYNLAIDITPVAVVKPKTAADVSAFVQCAAANDVSVQAKSGGHSYANFGLGGASGELVVDLSNMKSFSMDNTTWQATIGAGSLLGDITPQLIDNGNRAFAHGVCPGVGIGGHATVGGLGPMSRMWGAATDHIVEVEVVTANGTIVRANESQNSDLFFAIRGAASSFGIVTEFVMRTHPAPGDVVQYTYDFTFGDAATLAKVYATWQAIVGDPDLDYRFGTEFIVHPLGVLITGTFYGNKSEWTASGIPARLPQNGNGTVVVNDWLGALAQDAQNEALYLSNVATNFYSKSLGFRRDDLFSDAATVDLFQYIESANKGTLVWFIIFDASGGYLMDIPQNATAFAHRDKVMFYQSYAIDLLALSATTKSFLTNFHTRVLDHLPSNESYGTYSGYVDMAIAEPQEEYYMTNLPLLQELKSKWDPDQVFRNPQSIKPVS</sequence>
<keyword evidence="7" id="KW-1185">Reference proteome</keyword>
<dbReference type="OMA" id="QPDEIWS"/>
<evidence type="ECO:0000256" key="3">
    <source>
        <dbReference type="ARBA" id="ARBA00022827"/>
    </source>
</evidence>
<dbReference type="Pfam" id="PF08031">
    <property type="entry name" value="BBE"/>
    <property type="match status" value="1"/>
</dbReference>
<comment type="similarity">
    <text evidence="1">Belongs to the oxygen-dependent FAD-linked oxidoreductase family.</text>
</comment>
<dbReference type="PROSITE" id="PS00862">
    <property type="entry name" value="OX2_COVAL_FAD"/>
    <property type="match status" value="1"/>
</dbReference>
<dbReference type="EMBL" id="KE148156">
    <property type="protein sequence ID" value="EPE05477.1"/>
    <property type="molecule type" value="Genomic_DNA"/>
</dbReference>
<dbReference type="VEuPathDB" id="FungiDB:F503_02216"/>
<dbReference type="PANTHER" id="PTHR42973:SF17">
    <property type="entry name" value="OXIDASE, PUTATIVE (AFU_ORTHOLOGUE AFUA_6G14340)-RELATED"/>
    <property type="match status" value="1"/>
</dbReference>
<proteinExistence type="inferred from homology"/>
<evidence type="ECO:0000259" key="5">
    <source>
        <dbReference type="PROSITE" id="PS51387"/>
    </source>
</evidence>
<dbReference type="InterPro" id="IPR016166">
    <property type="entry name" value="FAD-bd_PCMH"/>
</dbReference>
<dbReference type="GO" id="GO:0016491">
    <property type="term" value="F:oxidoreductase activity"/>
    <property type="evidence" value="ECO:0007669"/>
    <property type="project" value="UniProtKB-KW"/>
</dbReference>
<evidence type="ECO:0000256" key="1">
    <source>
        <dbReference type="ARBA" id="ARBA00005466"/>
    </source>
</evidence>
<dbReference type="AlphaFoldDB" id="S3BY51"/>
<dbReference type="Gene3D" id="3.30.465.10">
    <property type="match status" value="1"/>
</dbReference>
<evidence type="ECO:0000313" key="7">
    <source>
        <dbReference type="Proteomes" id="UP000016923"/>
    </source>
</evidence>
<dbReference type="Pfam" id="PF01565">
    <property type="entry name" value="FAD_binding_4"/>
    <property type="match status" value="1"/>
</dbReference>
<protein>
    <submittedName>
        <fullName evidence="6">Fad binding domain-containing protein</fullName>
    </submittedName>
</protein>
<keyword evidence="2" id="KW-0285">Flavoprotein</keyword>
<dbReference type="InterPro" id="IPR016169">
    <property type="entry name" value="FAD-bd_PCMH_sub2"/>
</dbReference>
<dbReference type="OrthoDB" id="415825at2759"/>
<dbReference type="HOGENOM" id="CLU_018354_10_1_1"/>
<dbReference type="InterPro" id="IPR006093">
    <property type="entry name" value="Oxy_OxRdtase_FAD_BS"/>
</dbReference>
<organism evidence="6 7">
    <name type="scientific">Ophiostoma piceae (strain UAMH 11346)</name>
    <name type="common">Sap stain fungus</name>
    <dbReference type="NCBI Taxonomy" id="1262450"/>
    <lineage>
        <taxon>Eukaryota</taxon>
        <taxon>Fungi</taxon>
        <taxon>Dikarya</taxon>
        <taxon>Ascomycota</taxon>
        <taxon>Pezizomycotina</taxon>
        <taxon>Sordariomycetes</taxon>
        <taxon>Sordariomycetidae</taxon>
        <taxon>Ophiostomatales</taxon>
        <taxon>Ophiostomataceae</taxon>
        <taxon>Ophiostoma</taxon>
    </lineage>
</organism>
<dbReference type="SUPFAM" id="SSF56176">
    <property type="entry name" value="FAD-binding/transporter-associated domain-like"/>
    <property type="match status" value="1"/>
</dbReference>
<dbReference type="Proteomes" id="UP000016923">
    <property type="component" value="Unassembled WGS sequence"/>
</dbReference>
<dbReference type="InterPro" id="IPR012951">
    <property type="entry name" value="BBE"/>
</dbReference>
<evidence type="ECO:0000256" key="2">
    <source>
        <dbReference type="ARBA" id="ARBA00022630"/>
    </source>
</evidence>
<dbReference type="Gene3D" id="3.40.462.20">
    <property type="match status" value="1"/>
</dbReference>
<gene>
    <name evidence="6" type="ORF">F503_02216</name>
</gene>
<evidence type="ECO:0000313" key="6">
    <source>
        <dbReference type="EMBL" id="EPE05477.1"/>
    </source>
</evidence>
<accession>S3BY51</accession>
<feature type="domain" description="FAD-binding PCMH-type" evidence="5">
    <location>
        <begin position="46"/>
        <end position="219"/>
    </location>
</feature>
<dbReference type="InterPro" id="IPR006094">
    <property type="entry name" value="Oxid_FAD_bind_N"/>
</dbReference>
<dbReference type="STRING" id="1262450.S3BY51"/>
<dbReference type="InterPro" id="IPR050416">
    <property type="entry name" value="FAD-linked_Oxidoreductase"/>
</dbReference>
<keyword evidence="4" id="KW-0560">Oxidoreductase</keyword>
<name>S3BY51_OPHP1</name>
<dbReference type="PANTHER" id="PTHR42973">
    <property type="entry name" value="BINDING OXIDOREDUCTASE, PUTATIVE (AFU_ORTHOLOGUE AFUA_1G17690)-RELATED"/>
    <property type="match status" value="1"/>
</dbReference>
<evidence type="ECO:0000256" key="4">
    <source>
        <dbReference type="ARBA" id="ARBA00023002"/>
    </source>
</evidence>
<reference evidence="6 7" key="1">
    <citation type="journal article" date="2013" name="BMC Genomics">
        <title>The genome and transcriptome of the pine saprophyte Ophiostoma piceae, and a comparison with the bark beetle-associated pine pathogen Grosmannia clavigera.</title>
        <authorList>
            <person name="Haridas S."/>
            <person name="Wang Y."/>
            <person name="Lim L."/>
            <person name="Massoumi Alamouti S."/>
            <person name="Jackman S."/>
            <person name="Docking R."/>
            <person name="Robertson G."/>
            <person name="Birol I."/>
            <person name="Bohlmann J."/>
            <person name="Breuil C."/>
        </authorList>
    </citation>
    <scope>NUCLEOTIDE SEQUENCE [LARGE SCALE GENOMIC DNA]</scope>
    <source>
        <strain evidence="6 7">UAMH 11346</strain>
    </source>
</reference>
<keyword evidence="3" id="KW-0274">FAD</keyword>
<dbReference type="GO" id="GO:0071949">
    <property type="term" value="F:FAD binding"/>
    <property type="evidence" value="ECO:0007669"/>
    <property type="project" value="InterPro"/>
</dbReference>
<dbReference type="PROSITE" id="PS51387">
    <property type="entry name" value="FAD_PCMH"/>
    <property type="match status" value="1"/>
</dbReference>